<name>Q6IL91_DROME</name>
<protein>
    <submittedName>
        <fullName evidence="1">HDC10030</fullName>
    </submittedName>
</protein>
<dbReference type="AlphaFoldDB" id="Q6IL91"/>
<sequence length="362" mass="39456">MAAPAPGAPPAAAAAAAATCQLHIFCYYQECKLKAFLTRPFCDFPHSFLLLFGRHSIKNHISVSAVWRKKQITHTPTDEANVIKIRYTCFHKTACREIVWEVESGIGGKVVKGVRPRFDHISYGLGPMEVGEKRGMLLTYRCHGDASWPKSTVCHNSHILRFSGDLAAVADNNRECATCKCCKCIALWRQLNVNLPYGLIAATATAAANCTQKVRSRSVLVSVSVSVPVTVSISSADSPQPSSRTLTHFNDARIPGFHGVPSAVGVLRLPPVWTQLRGNYGQLACAYMWPNCCGCVYVSVALKMNNGRDLGAKFMHSLCPDGNLASGLVWSGFGLRPFQSCPNPCNQIPGRNTISFFSLLPR</sequence>
<dbReference type="EMBL" id="BK002125">
    <property type="protein sequence ID" value="DAA02970.1"/>
    <property type="molecule type" value="Genomic_DNA"/>
</dbReference>
<reference evidence="1" key="1">
    <citation type="journal article" date="2003" name="Genome Biol.">
        <title>An integrated gene annotation and transcriptional profiling approach towards the full gene content of the Drosophila genome.</title>
        <authorList>
            <person name="Hild M."/>
            <person name="Beckmann B."/>
            <person name="Haas S.A."/>
            <person name="Koch B."/>
            <person name="Solovyev V."/>
            <person name="Busold C."/>
            <person name="Fellenberg K."/>
            <person name="Boutros M."/>
            <person name="Vingron M."/>
            <person name="Sauer F."/>
            <person name="Hoheisel J.D."/>
            <person name="Paro R."/>
        </authorList>
    </citation>
    <scope>NUCLEOTIDE SEQUENCE</scope>
</reference>
<evidence type="ECO:0000313" key="1">
    <source>
        <dbReference type="EMBL" id="DAA02970.1"/>
    </source>
</evidence>
<proteinExistence type="predicted"/>
<organism evidence="1">
    <name type="scientific">Drosophila melanogaster</name>
    <name type="common">Fruit fly</name>
    <dbReference type="NCBI Taxonomy" id="7227"/>
    <lineage>
        <taxon>Eukaryota</taxon>
        <taxon>Metazoa</taxon>
        <taxon>Ecdysozoa</taxon>
        <taxon>Arthropoda</taxon>
        <taxon>Hexapoda</taxon>
        <taxon>Insecta</taxon>
        <taxon>Pterygota</taxon>
        <taxon>Neoptera</taxon>
        <taxon>Endopterygota</taxon>
        <taxon>Diptera</taxon>
        <taxon>Brachycera</taxon>
        <taxon>Muscomorpha</taxon>
        <taxon>Ephydroidea</taxon>
        <taxon>Drosophilidae</taxon>
        <taxon>Drosophila</taxon>
        <taxon>Sophophora</taxon>
    </lineage>
</organism>
<gene>
    <name evidence="1" type="ORF">HDC10030</name>
</gene>
<accession>Q6IL91</accession>